<dbReference type="OrthoDB" id="9805696at2"/>
<feature type="region of interest" description="Disordered" evidence="12">
    <location>
        <begin position="394"/>
        <end position="462"/>
    </location>
</feature>
<dbReference type="STRING" id="1121400.SAMN02746065_10567"/>
<gene>
    <name evidence="16" type="ORF">SAMN02746065_10567</name>
</gene>
<evidence type="ECO:0000256" key="1">
    <source>
        <dbReference type="ARBA" id="ARBA00012552"/>
    </source>
</evidence>
<feature type="domain" description="Helicase C-terminal" evidence="14">
    <location>
        <begin position="232"/>
        <end position="378"/>
    </location>
</feature>
<dbReference type="GO" id="GO:0005829">
    <property type="term" value="C:cytosol"/>
    <property type="evidence" value="ECO:0007669"/>
    <property type="project" value="TreeGrafter"/>
</dbReference>
<dbReference type="SMART" id="SM00487">
    <property type="entry name" value="DEXDc"/>
    <property type="match status" value="1"/>
</dbReference>
<evidence type="ECO:0000256" key="2">
    <source>
        <dbReference type="ARBA" id="ARBA00022490"/>
    </source>
</evidence>
<dbReference type="InterPro" id="IPR014014">
    <property type="entry name" value="RNA_helicase_DEAD_Q_motif"/>
</dbReference>
<dbReference type="FunFam" id="3.40.50.300:FF:000108">
    <property type="entry name" value="ATP-dependent RNA helicase RhlE"/>
    <property type="match status" value="1"/>
</dbReference>
<dbReference type="Pfam" id="PF00270">
    <property type="entry name" value="DEAD"/>
    <property type="match status" value="1"/>
</dbReference>
<dbReference type="Gene3D" id="3.40.50.300">
    <property type="entry name" value="P-loop containing nucleotide triphosphate hydrolases"/>
    <property type="match status" value="2"/>
</dbReference>
<evidence type="ECO:0000256" key="4">
    <source>
        <dbReference type="ARBA" id="ARBA00022801"/>
    </source>
</evidence>
<keyword evidence="5 11" id="KW-0347">Helicase</keyword>
<dbReference type="Pfam" id="PF00271">
    <property type="entry name" value="Helicase_C"/>
    <property type="match status" value="1"/>
</dbReference>
<dbReference type="CDD" id="cd18787">
    <property type="entry name" value="SF2_C_DEAD"/>
    <property type="match status" value="1"/>
</dbReference>
<dbReference type="InterPro" id="IPR001650">
    <property type="entry name" value="Helicase_C-like"/>
</dbReference>
<dbReference type="GO" id="GO:0009266">
    <property type="term" value="P:response to temperature stimulus"/>
    <property type="evidence" value="ECO:0007669"/>
    <property type="project" value="UniProtKB-ARBA"/>
</dbReference>
<dbReference type="GO" id="GO:0003676">
    <property type="term" value="F:nucleic acid binding"/>
    <property type="evidence" value="ECO:0007669"/>
    <property type="project" value="InterPro"/>
</dbReference>
<keyword evidence="3 11" id="KW-0547">Nucleotide-binding</keyword>
<evidence type="ECO:0000256" key="8">
    <source>
        <dbReference type="ARBA" id="ARBA00047984"/>
    </source>
</evidence>
<feature type="domain" description="DEAD-box RNA helicase Q" evidence="15">
    <location>
        <begin position="1"/>
        <end position="29"/>
    </location>
</feature>
<evidence type="ECO:0000259" key="13">
    <source>
        <dbReference type="PROSITE" id="PS51192"/>
    </source>
</evidence>
<organism evidence="16 17">
    <name type="scientific">Desulfocicer vacuolatum DSM 3385</name>
    <dbReference type="NCBI Taxonomy" id="1121400"/>
    <lineage>
        <taxon>Bacteria</taxon>
        <taxon>Pseudomonadati</taxon>
        <taxon>Thermodesulfobacteriota</taxon>
        <taxon>Desulfobacteria</taxon>
        <taxon>Desulfobacterales</taxon>
        <taxon>Desulfobacteraceae</taxon>
        <taxon>Desulfocicer</taxon>
    </lineage>
</organism>
<dbReference type="RefSeq" id="WP_084067531.1">
    <property type="nucleotide sequence ID" value="NZ_FWXY01000005.1"/>
</dbReference>
<dbReference type="AlphaFoldDB" id="A0A1W2AGS2"/>
<evidence type="ECO:0000256" key="9">
    <source>
        <dbReference type="ARBA" id="ARBA00074363"/>
    </source>
</evidence>
<protein>
    <recommendedName>
        <fullName evidence="9">DEAD-box ATP-dependent RNA helicase RhpA</fullName>
        <ecNumber evidence="1">3.6.4.13</ecNumber>
    </recommendedName>
</protein>
<evidence type="ECO:0000259" key="14">
    <source>
        <dbReference type="PROSITE" id="PS51194"/>
    </source>
</evidence>
<keyword evidence="2" id="KW-0963">Cytoplasm</keyword>
<dbReference type="InterPro" id="IPR014001">
    <property type="entry name" value="Helicase_ATP-bd"/>
</dbReference>
<dbReference type="PROSITE" id="PS51194">
    <property type="entry name" value="HELICASE_CTER"/>
    <property type="match status" value="1"/>
</dbReference>
<evidence type="ECO:0000259" key="15">
    <source>
        <dbReference type="PROSITE" id="PS51195"/>
    </source>
</evidence>
<evidence type="ECO:0000256" key="12">
    <source>
        <dbReference type="SAM" id="MobiDB-lite"/>
    </source>
</evidence>
<dbReference type="FunFam" id="3.40.50.300:FF:000468">
    <property type="entry name" value="ATP-dependent RNA helicase RhlE"/>
    <property type="match status" value="1"/>
</dbReference>
<dbReference type="PANTHER" id="PTHR47959:SF13">
    <property type="entry name" value="ATP-DEPENDENT RNA HELICASE RHLE"/>
    <property type="match status" value="1"/>
</dbReference>
<evidence type="ECO:0000256" key="6">
    <source>
        <dbReference type="ARBA" id="ARBA00022840"/>
    </source>
</evidence>
<feature type="domain" description="Helicase ATP-binding" evidence="13">
    <location>
        <begin position="32"/>
        <end position="205"/>
    </location>
</feature>
<feature type="compositionally biased region" description="Basic residues" evidence="12">
    <location>
        <begin position="452"/>
        <end position="462"/>
    </location>
</feature>
<evidence type="ECO:0000256" key="10">
    <source>
        <dbReference type="PROSITE-ProRule" id="PRU00552"/>
    </source>
</evidence>
<dbReference type="SMART" id="SM00490">
    <property type="entry name" value="HELICc"/>
    <property type="match status" value="1"/>
</dbReference>
<evidence type="ECO:0000256" key="11">
    <source>
        <dbReference type="RuleBase" id="RU000492"/>
    </source>
</evidence>
<evidence type="ECO:0000313" key="16">
    <source>
        <dbReference type="EMBL" id="SMC59823.1"/>
    </source>
</evidence>
<dbReference type="InterPro" id="IPR050079">
    <property type="entry name" value="DEAD_box_RNA_helicase"/>
</dbReference>
<comment type="similarity">
    <text evidence="7 11">Belongs to the DEAD box helicase family.</text>
</comment>
<dbReference type="PANTHER" id="PTHR47959">
    <property type="entry name" value="ATP-DEPENDENT RNA HELICASE RHLE-RELATED"/>
    <property type="match status" value="1"/>
</dbReference>
<name>A0A1W2AGS2_9BACT</name>
<dbReference type="PROSITE" id="PS51195">
    <property type="entry name" value="Q_MOTIF"/>
    <property type="match status" value="1"/>
</dbReference>
<reference evidence="16 17" key="1">
    <citation type="submission" date="2017-04" db="EMBL/GenBank/DDBJ databases">
        <authorList>
            <person name="Afonso C.L."/>
            <person name="Miller P.J."/>
            <person name="Scott M.A."/>
            <person name="Spackman E."/>
            <person name="Goraichik I."/>
            <person name="Dimitrov K.M."/>
            <person name="Suarez D.L."/>
            <person name="Swayne D.E."/>
        </authorList>
    </citation>
    <scope>NUCLEOTIDE SEQUENCE [LARGE SCALE GENOMIC DNA]</scope>
    <source>
        <strain evidence="16 17">DSM 3385</strain>
    </source>
</reference>
<dbReference type="InterPro" id="IPR027417">
    <property type="entry name" value="P-loop_NTPase"/>
</dbReference>
<dbReference type="PROSITE" id="PS51192">
    <property type="entry name" value="HELICASE_ATP_BIND_1"/>
    <property type="match status" value="1"/>
</dbReference>
<dbReference type="GO" id="GO:0003724">
    <property type="term" value="F:RNA helicase activity"/>
    <property type="evidence" value="ECO:0007669"/>
    <property type="project" value="UniProtKB-EC"/>
</dbReference>
<sequence>MSFEDLGLRVELLKAVKTNGYTAPTPIQSRVIPSIIKGRDVLARAQTGTGKTDAFALPLVHMLSRQKSNARHPRALILAPTRELALQVGDCFKDYARRVSLRCSVVYGGVNINPQIHRLRRGIDILVATPGRLLDLASHRDLHLSQIEFLVFDEADRMLDLGFSGEISAILELMPTNRQTMLFSATYTPQVRQLAHEMLNDPKKIEVSPNIKAAASISQRVHLVEQVNKCALLVHLMGKGNWSQVLVFTRTKHGANKLTEKLMAKGVSAAALHGNMSQSQRTRTLKEFKKGEIRTLVATDVAARGLDISNLPHVVNYDMPRAPEDYIHRIGRTGRAGVSGLAVSLVNHDENASLKAIEKLLKQKIPKKSVEGYTVDGAVPEFVLLRPKNPFSEKKASKGIKEVVSKRNASKTSAAKPAGAGKGGKPDSKSSSGKKAKKFEKKLSRSQARSRPIARKGKNRKK</sequence>
<dbReference type="GO" id="GO:0016787">
    <property type="term" value="F:hydrolase activity"/>
    <property type="evidence" value="ECO:0007669"/>
    <property type="project" value="UniProtKB-KW"/>
</dbReference>
<dbReference type="EMBL" id="FWXY01000005">
    <property type="protein sequence ID" value="SMC59823.1"/>
    <property type="molecule type" value="Genomic_DNA"/>
</dbReference>
<evidence type="ECO:0000256" key="7">
    <source>
        <dbReference type="ARBA" id="ARBA00038437"/>
    </source>
</evidence>
<evidence type="ECO:0000313" key="17">
    <source>
        <dbReference type="Proteomes" id="UP000192418"/>
    </source>
</evidence>
<dbReference type="InterPro" id="IPR011545">
    <property type="entry name" value="DEAD/DEAH_box_helicase_dom"/>
</dbReference>
<evidence type="ECO:0000256" key="3">
    <source>
        <dbReference type="ARBA" id="ARBA00022741"/>
    </source>
</evidence>
<feature type="compositionally biased region" description="Low complexity" evidence="12">
    <location>
        <begin position="410"/>
        <end position="419"/>
    </location>
</feature>
<dbReference type="InterPro" id="IPR000629">
    <property type="entry name" value="RNA-helicase_DEAD-box_CS"/>
</dbReference>
<dbReference type="PROSITE" id="PS00039">
    <property type="entry name" value="DEAD_ATP_HELICASE"/>
    <property type="match status" value="1"/>
</dbReference>
<proteinExistence type="inferred from homology"/>
<dbReference type="SUPFAM" id="SSF52540">
    <property type="entry name" value="P-loop containing nucleoside triphosphate hydrolases"/>
    <property type="match status" value="1"/>
</dbReference>
<comment type="catalytic activity">
    <reaction evidence="8">
        <text>ATP + H2O = ADP + phosphate + H(+)</text>
        <dbReference type="Rhea" id="RHEA:13065"/>
        <dbReference type="ChEBI" id="CHEBI:15377"/>
        <dbReference type="ChEBI" id="CHEBI:15378"/>
        <dbReference type="ChEBI" id="CHEBI:30616"/>
        <dbReference type="ChEBI" id="CHEBI:43474"/>
        <dbReference type="ChEBI" id="CHEBI:456216"/>
        <dbReference type="EC" id="3.6.4.13"/>
    </reaction>
</comment>
<dbReference type="GO" id="GO:0005524">
    <property type="term" value="F:ATP binding"/>
    <property type="evidence" value="ECO:0007669"/>
    <property type="project" value="UniProtKB-KW"/>
</dbReference>
<keyword evidence="4 11" id="KW-0378">Hydrolase</keyword>
<feature type="short sequence motif" description="Q motif" evidence="10">
    <location>
        <begin position="1"/>
        <end position="29"/>
    </location>
</feature>
<dbReference type="EC" id="3.6.4.13" evidence="1"/>
<dbReference type="InterPro" id="IPR044742">
    <property type="entry name" value="DEAD/DEAH_RhlB"/>
</dbReference>
<evidence type="ECO:0000256" key="5">
    <source>
        <dbReference type="ARBA" id="ARBA00022806"/>
    </source>
</evidence>
<dbReference type="GO" id="GO:0042255">
    <property type="term" value="P:ribosome assembly"/>
    <property type="evidence" value="ECO:0007669"/>
    <property type="project" value="UniProtKB-ARBA"/>
</dbReference>
<keyword evidence="17" id="KW-1185">Reference proteome</keyword>
<keyword evidence="6 11" id="KW-0067">ATP-binding</keyword>
<dbReference type="CDD" id="cd00268">
    <property type="entry name" value="DEADc"/>
    <property type="match status" value="1"/>
</dbReference>
<feature type="compositionally biased region" description="Basic and acidic residues" evidence="12">
    <location>
        <begin position="394"/>
        <end position="405"/>
    </location>
</feature>
<dbReference type="Proteomes" id="UP000192418">
    <property type="component" value="Unassembled WGS sequence"/>
</dbReference>
<accession>A0A1W2AGS2</accession>